<evidence type="ECO:0000313" key="3">
    <source>
        <dbReference type="Proteomes" id="UP000198723"/>
    </source>
</evidence>
<gene>
    <name evidence="2" type="ORF">GA0061105_10517</name>
</gene>
<accession>A0A1C3Y271</accession>
<name>A0A1C3Y271_9HYPH</name>
<evidence type="ECO:0000313" key="2">
    <source>
        <dbReference type="EMBL" id="SCB58550.1"/>
    </source>
</evidence>
<evidence type="ECO:0000256" key="1">
    <source>
        <dbReference type="SAM" id="Phobius"/>
    </source>
</evidence>
<keyword evidence="1" id="KW-1133">Transmembrane helix</keyword>
<dbReference type="Proteomes" id="UP000198723">
    <property type="component" value="Unassembled WGS sequence"/>
</dbReference>
<feature type="transmembrane region" description="Helical" evidence="1">
    <location>
        <begin position="32"/>
        <end position="49"/>
    </location>
</feature>
<reference evidence="2 3" key="1">
    <citation type="submission" date="2016-08" db="EMBL/GenBank/DDBJ databases">
        <authorList>
            <person name="Seilhamer J.J."/>
        </authorList>
    </citation>
    <scope>NUCLEOTIDE SEQUENCE [LARGE SCALE GENOMIC DNA]</scope>
    <source>
        <strain evidence="2 3">HBR26</strain>
    </source>
</reference>
<dbReference type="RefSeq" id="WP_064692948.1">
    <property type="nucleotide sequence ID" value="NZ_FMAJ01000005.1"/>
</dbReference>
<dbReference type="AlphaFoldDB" id="A0A1C3Y271"/>
<proteinExistence type="predicted"/>
<keyword evidence="1" id="KW-0812">Transmembrane</keyword>
<protein>
    <submittedName>
        <fullName evidence="2">Uncharacterized protein</fullName>
    </submittedName>
</protein>
<keyword evidence="1" id="KW-0472">Membrane</keyword>
<dbReference type="EMBL" id="FMAJ01000005">
    <property type="protein sequence ID" value="SCB58550.1"/>
    <property type="molecule type" value="Genomic_DNA"/>
</dbReference>
<organism evidence="2 3">
    <name type="scientific">Rhizobium aethiopicum</name>
    <dbReference type="NCBI Taxonomy" id="1138170"/>
    <lineage>
        <taxon>Bacteria</taxon>
        <taxon>Pseudomonadati</taxon>
        <taxon>Pseudomonadota</taxon>
        <taxon>Alphaproteobacteria</taxon>
        <taxon>Hyphomicrobiales</taxon>
        <taxon>Rhizobiaceae</taxon>
        <taxon>Rhizobium/Agrobacterium group</taxon>
        <taxon>Rhizobium</taxon>
    </lineage>
</organism>
<dbReference type="STRING" id="1138170.GA0061105_10517"/>
<sequence length="62" mass="6419">MGLAASALLVGPLTVEYSSTFGDSSMSISKKWLLFVIAVLPLIAAAMIVKRGAIGGSVHNEK</sequence>